<dbReference type="OrthoDB" id="2356166at2759"/>
<feature type="non-terminal residue" evidence="2">
    <location>
        <position position="108"/>
    </location>
</feature>
<evidence type="ECO:0000256" key="1">
    <source>
        <dbReference type="SAM" id="MobiDB-lite"/>
    </source>
</evidence>
<feature type="compositionally biased region" description="Polar residues" evidence="1">
    <location>
        <begin position="22"/>
        <end position="42"/>
    </location>
</feature>
<evidence type="ECO:0000313" key="3">
    <source>
        <dbReference type="Proteomes" id="UP000789396"/>
    </source>
</evidence>
<organism evidence="2 3">
    <name type="scientific">Racocetra fulgida</name>
    <dbReference type="NCBI Taxonomy" id="60492"/>
    <lineage>
        <taxon>Eukaryota</taxon>
        <taxon>Fungi</taxon>
        <taxon>Fungi incertae sedis</taxon>
        <taxon>Mucoromycota</taxon>
        <taxon>Glomeromycotina</taxon>
        <taxon>Glomeromycetes</taxon>
        <taxon>Diversisporales</taxon>
        <taxon>Gigasporaceae</taxon>
        <taxon>Racocetra</taxon>
    </lineage>
</organism>
<gene>
    <name evidence="2" type="ORF">RFULGI_LOCUS15247</name>
</gene>
<dbReference type="AlphaFoldDB" id="A0A9N9JDH8"/>
<keyword evidence="3" id="KW-1185">Reference proteome</keyword>
<reference evidence="2" key="1">
    <citation type="submission" date="2021-06" db="EMBL/GenBank/DDBJ databases">
        <authorList>
            <person name="Kallberg Y."/>
            <person name="Tangrot J."/>
            <person name="Rosling A."/>
        </authorList>
    </citation>
    <scope>NUCLEOTIDE SEQUENCE</scope>
    <source>
        <strain evidence="2">IN212</strain>
    </source>
</reference>
<dbReference type="EMBL" id="CAJVPZ010048152">
    <property type="protein sequence ID" value="CAG8773630.1"/>
    <property type="molecule type" value="Genomic_DNA"/>
</dbReference>
<evidence type="ECO:0000313" key="2">
    <source>
        <dbReference type="EMBL" id="CAG8773630.1"/>
    </source>
</evidence>
<feature type="non-terminal residue" evidence="2">
    <location>
        <position position="1"/>
    </location>
</feature>
<proteinExistence type="predicted"/>
<name>A0A9N9JDH8_9GLOM</name>
<dbReference type="Proteomes" id="UP000789396">
    <property type="component" value="Unassembled WGS sequence"/>
</dbReference>
<accession>A0A9N9JDH8</accession>
<sequence>LTMSQSDITRFFESFNDPNAEIQHQPTVSGDTVINTDSQTKKSPLCKAKDQNSNAGGPIRNTRKKDQISPITQRIRKAATFQDSWKSKFPWLRIEERDPPNGSDSSAS</sequence>
<feature type="region of interest" description="Disordered" evidence="1">
    <location>
        <begin position="19"/>
        <end position="68"/>
    </location>
</feature>
<protein>
    <submittedName>
        <fullName evidence="2">7408_t:CDS:1</fullName>
    </submittedName>
</protein>
<comment type="caution">
    <text evidence="2">The sequence shown here is derived from an EMBL/GenBank/DDBJ whole genome shotgun (WGS) entry which is preliminary data.</text>
</comment>